<organism evidence="2">
    <name type="scientific">marine sediment metagenome</name>
    <dbReference type="NCBI Taxonomy" id="412755"/>
    <lineage>
        <taxon>unclassified sequences</taxon>
        <taxon>metagenomes</taxon>
        <taxon>ecological metagenomes</taxon>
    </lineage>
</organism>
<accession>A0A0F9L5X9</accession>
<reference evidence="2" key="1">
    <citation type="journal article" date="2015" name="Nature">
        <title>Complex archaea that bridge the gap between prokaryotes and eukaryotes.</title>
        <authorList>
            <person name="Spang A."/>
            <person name="Saw J.H."/>
            <person name="Jorgensen S.L."/>
            <person name="Zaremba-Niedzwiedzka K."/>
            <person name="Martijn J."/>
            <person name="Lind A.E."/>
            <person name="van Eijk R."/>
            <person name="Schleper C."/>
            <person name="Guy L."/>
            <person name="Ettema T.J."/>
        </authorList>
    </citation>
    <scope>NUCLEOTIDE SEQUENCE</scope>
</reference>
<feature type="transmembrane region" description="Helical" evidence="1">
    <location>
        <begin position="27"/>
        <end position="49"/>
    </location>
</feature>
<evidence type="ECO:0000313" key="2">
    <source>
        <dbReference type="EMBL" id="KKM55576.1"/>
    </source>
</evidence>
<protein>
    <submittedName>
        <fullName evidence="2">Uncharacterized protein</fullName>
    </submittedName>
</protein>
<comment type="caution">
    <text evidence="2">The sequence shown here is derived from an EMBL/GenBank/DDBJ whole genome shotgun (WGS) entry which is preliminary data.</text>
</comment>
<feature type="transmembrane region" description="Helical" evidence="1">
    <location>
        <begin position="56"/>
        <end position="80"/>
    </location>
</feature>
<keyword evidence="1" id="KW-0472">Membrane</keyword>
<sequence>MMSESLKYVLDCRFKPERPLDETIGHIVTHVFLVFGVWFALLMTGLLFVGTRFEWAAYVLHGIAWTIMALEISMMVWGSIKLWESGE</sequence>
<gene>
    <name evidence="2" type="ORF">LCGC14_1552530</name>
</gene>
<dbReference type="EMBL" id="LAZR01011884">
    <property type="protein sequence ID" value="KKM55576.1"/>
    <property type="molecule type" value="Genomic_DNA"/>
</dbReference>
<keyword evidence="1" id="KW-1133">Transmembrane helix</keyword>
<dbReference type="AlphaFoldDB" id="A0A0F9L5X9"/>
<evidence type="ECO:0000256" key="1">
    <source>
        <dbReference type="SAM" id="Phobius"/>
    </source>
</evidence>
<keyword evidence="1" id="KW-0812">Transmembrane</keyword>
<proteinExistence type="predicted"/>
<name>A0A0F9L5X9_9ZZZZ</name>